<feature type="region of interest" description="Disordered" evidence="1">
    <location>
        <begin position="1"/>
        <end position="20"/>
    </location>
</feature>
<dbReference type="Proteomes" id="UP000054821">
    <property type="component" value="Unassembled WGS sequence"/>
</dbReference>
<name>A0A2P4ZR05_9HYPO</name>
<keyword evidence="3" id="KW-1185">Reference proteome</keyword>
<comment type="caution">
    <text evidence="2">The sequence shown here is derived from an EMBL/GenBank/DDBJ whole genome shotgun (WGS) entry which is preliminary data.</text>
</comment>
<feature type="compositionally biased region" description="Polar residues" evidence="1">
    <location>
        <begin position="1"/>
        <end position="15"/>
    </location>
</feature>
<reference evidence="2 3" key="1">
    <citation type="journal article" date="2016" name="Genome Announc.">
        <title>Draft Whole-Genome Sequence of Trichoderma gamsii T6085, a Promising Biocontrol Agent of Fusarium Head Blight on Wheat.</title>
        <authorList>
            <person name="Baroncelli R."/>
            <person name="Zapparata A."/>
            <person name="Piaggeschi G."/>
            <person name="Sarrocco S."/>
            <person name="Vannacci G."/>
        </authorList>
    </citation>
    <scope>NUCLEOTIDE SEQUENCE [LARGE SCALE GENOMIC DNA]</scope>
    <source>
        <strain evidence="2 3">T6085</strain>
    </source>
</reference>
<accession>A0A2P4ZR05</accession>
<dbReference type="STRING" id="398673.A0A2P4ZR05"/>
<dbReference type="AlphaFoldDB" id="A0A2P4ZR05"/>
<sequence length="354" mass="38940">MELNDTTQRMPNSRNPDAAKRHIDLDDDVDGHAASKKARLQPQYARDGASSLSVEHLSCSIDSTFSINLPAVTTEDANTSQPEDQMDTITPDSCGGTSTTPATIVVPNDGPQPDTCFGAIIATATSSLQYDKGATQVPVTLKAGDTKIIITSQYDQKYVGIINNAILARILREFALKADAKLIVPEALKKKTSKSSKKLATIVYSPTNYDIRIVLYGLYTDSIAIGNALGDASFYFQHPSPLEYDSRMQYCNPHYLLRPGFQMPALEEVMDSKSNRETEQNLLNELTRGRFMKLFDEAGNIDMKTTIEPSSRLKSTMKEHQISALTWMIGVEAGTIRDELPSLWGPSSYSSPDK</sequence>
<gene>
    <name evidence="2" type="ORF">TGAM01_v204203</name>
</gene>
<evidence type="ECO:0000256" key="1">
    <source>
        <dbReference type="SAM" id="MobiDB-lite"/>
    </source>
</evidence>
<proteinExistence type="predicted"/>
<organism evidence="2 3">
    <name type="scientific">Trichoderma gamsii</name>
    <dbReference type="NCBI Taxonomy" id="398673"/>
    <lineage>
        <taxon>Eukaryota</taxon>
        <taxon>Fungi</taxon>
        <taxon>Dikarya</taxon>
        <taxon>Ascomycota</taxon>
        <taxon>Pezizomycotina</taxon>
        <taxon>Sordariomycetes</taxon>
        <taxon>Hypocreomycetidae</taxon>
        <taxon>Hypocreales</taxon>
        <taxon>Hypocreaceae</taxon>
        <taxon>Trichoderma</taxon>
    </lineage>
</organism>
<dbReference type="GeneID" id="29981910"/>
<evidence type="ECO:0000313" key="2">
    <source>
        <dbReference type="EMBL" id="PON26702.1"/>
    </source>
</evidence>
<dbReference type="EMBL" id="JPDN02000012">
    <property type="protein sequence ID" value="PON26702.1"/>
    <property type="molecule type" value="Genomic_DNA"/>
</dbReference>
<dbReference type="RefSeq" id="XP_018665142.2">
    <property type="nucleotide sequence ID" value="XM_018801827.2"/>
</dbReference>
<evidence type="ECO:0000313" key="3">
    <source>
        <dbReference type="Proteomes" id="UP000054821"/>
    </source>
</evidence>
<protein>
    <submittedName>
        <fullName evidence="2">Uncharacterized protein</fullName>
    </submittedName>
</protein>